<reference evidence="3" key="1">
    <citation type="journal article" date="2020" name="Stud. Mycol.">
        <title>101 Dothideomycetes genomes: A test case for predicting lifestyles and emergence of pathogens.</title>
        <authorList>
            <person name="Haridas S."/>
            <person name="Albert R."/>
            <person name="Binder M."/>
            <person name="Bloem J."/>
            <person name="LaButti K."/>
            <person name="Salamov A."/>
            <person name="Andreopoulos B."/>
            <person name="Baker S."/>
            <person name="Barry K."/>
            <person name="Bills G."/>
            <person name="Bluhm B."/>
            <person name="Cannon C."/>
            <person name="Castanera R."/>
            <person name="Culley D."/>
            <person name="Daum C."/>
            <person name="Ezra D."/>
            <person name="Gonzalez J."/>
            <person name="Henrissat B."/>
            <person name="Kuo A."/>
            <person name="Liang C."/>
            <person name="Lipzen A."/>
            <person name="Lutzoni F."/>
            <person name="Magnuson J."/>
            <person name="Mondo S."/>
            <person name="Nolan M."/>
            <person name="Ohm R."/>
            <person name="Pangilinan J."/>
            <person name="Park H.-J."/>
            <person name="Ramirez L."/>
            <person name="Alfaro M."/>
            <person name="Sun H."/>
            <person name="Tritt A."/>
            <person name="Yoshinaga Y."/>
            <person name="Zwiers L.-H."/>
            <person name="Turgeon B."/>
            <person name="Goodwin S."/>
            <person name="Spatafora J."/>
            <person name="Crous P."/>
            <person name="Grigoriev I."/>
        </authorList>
    </citation>
    <scope>NUCLEOTIDE SEQUENCE [LARGE SCALE GENOMIC DNA]</scope>
    <source>
        <strain evidence="3">CBS 304.66</strain>
    </source>
</reference>
<dbReference type="EMBL" id="ML986635">
    <property type="protein sequence ID" value="KAF2262848.1"/>
    <property type="molecule type" value="Genomic_DNA"/>
</dbReference>
<keyword evidence="3" id="KW-1185">Reference proteome</keyword>
<evidence type="ECO:0000256" key="1">
    <source>
        <dbReference type="SAM" id="MobiDB-lite"/>
    </source>
</evidence>
<dbReference type="AlphaFoldDB" id="A0A9P4K886"/>
<protein>
    <submittedName>
        <fullName evidence="2">Uncharacterized protein</fullName>
    </submittedName>
</protein>
<gene>
    <name evidence="2" type="ORF">CC78DRAFT_582174</name>
</gene>
<accession>A0A9P4K886</accession>
<organism evidence="2 3">
    <name type="scientific">Lojkania enalia</name>
    <dbReference type="NCBI Taxonomy" id="147567"/>
    <lineage>
        <taxon>Eukaryota</taxon>
        <taxon>Fungi</taxon>
        <taxon>Dikarya</taxon>
        <taxon>Ascomycota</taxon>
        <taxon>Pezizomycotina</taxon>
        <taxon>Dothideomycetes</taxon>
        <taxon>Pleosporomycetidae</taxon>
        <taxon>Pleosporales</taxon>
        <taxon>Pleosporales incertae sedis</taxon>
        <taxon>Lojkania</taxon>
    </lineage>
</organism>
<evidence type="ECO:0000313" key="2">
    <source>
        <dbReference type="EMBL" id="KAF2262848.1"/>
    </source>
</evidence>
<proteinExistence type="predicted"/>
<dbReference type="Proteomes" id="UP000800093">
    <property type="component" value="Unassembled WGS sequence"/>
</dbReference>
<evidence type="ECO:0000313" key="3">
    <source>
        <dbReference type="Proteomes" id="UP000800093"/>
    </source>
</evidence>
<feature type="region of interest" description="Disordered" evidence="1">
    <location>
        <begin position="88"/>
        <end position="108"/>
    </location>
</feature>
<name>A0A9P4K886_9PLEO</name>
<comment type="caution">
    <text evidence="2">The sequence shown here is derived from an EMBL/GenBank/DDBJ whole genome shotgun (WGS) entry which is preliminary data.</text>
</comment>
<sequence>MPTKNEAFTSIDAISIQQQDIAVHHHIHIPTYCIQLNASMQKLLQSFTASTLHKDPASSCQSSNSKPFKPRVQLLQPRRKFCRANFQDNENDHLTPGNHWKSMGPTNRLPQRLINTRRKPVGAKITARPETKVYQGYGKQAIQPCQGIPCFPRTDSIQRQRSMAIQVNLVSSPKATADRSLRHGAPLEFVPRCYLPPHNLSRHV</sequence>